<keyword evidence="2" id="KW-1185">Reference proteome</keyword>
<protein>
    <submittedName>
        <fullName evidence="1">Uncharacterized protein</fullName>
    </submittedName>
</protein>
<sequence length="44" mass="4863">MLKLSDQLRAIAKISEGKLTILEVVKQNTLQRMFSSSKLGGESL</sequence>
<evidence type="ECO:0000313" key="2">
    <source>
        <dbReference type="Proteomes" id="UP000663722"/>
    </source>
</evidence>
<dbReference type="AlphaFoldDB" id="A0A975BJR0"/>
<evidence type="ECO:0000313" key="1">
    <source>
        <dbReference type="EMBL" id="QTA86586.1"/>
    </source>
</evidence>
<dbReference type="RefSeq" id="WP_276571864.1">
    <property type="nucleotide sequence ID" value="NZ_CP061800.1"/>
</dbReference>
<organism evidence="1 2">
    <name type="scientific">Desulfonema magnum</name>
    <dbReference type="NCBI Taxonomy" id="45655"/>
    <lineage>
        <taxon>Bacteria</taxon>
        <taxon>Pseudomonadati</taxon>
        <taxon>Thermodesulfobacteriota</taxon>
        <taxon>Desulfobacteria</taxon>
        <taxon>Desulfobacterales</taxon>
        <taxon>Desulfococcaceae</taxon>
        <taxon>Desulfonema</taxon>
    </lineage>
</organism>
<gene>
    <name evidence="1" type="ORF">dnm_026100</name>
</gene>
<proteinExistence type="predicted"/>
<accession>A0A975BJR0</accession>
<dbReference type="KEGG" id="dmm:dnm_026100"/>
<dbReference type="EMBL" id="CP061800">
    <property type="protein sequence ID" value="QTA86586.1"/>
    <property type="molecule type" value="Genomic_DNA"/>
</dbReference>
<reference evidence="1" key="1">
    <citation type="journal article" date="2021" name="Microb. Physiol.">
        <title>Proteogenomic Insights into the Physiology of Marine, Sulfate-Reducing, Filamentous Desulfonema limicola and Desulfonema magnum.</title>
        <authorList>
            <person name="Schnaars V."/>
            <person name="Wohlbrand L."/>
            <person name="Scheve S."/>
            <person name="Hinrichs C."/>
            <person name="Reinhardt R."/>
            <person name="Rabus R."/>
        </authorList>
    </citation>
    <scope>NUCLEOTIDE SEQUENCE</scope>
    <source>
        <strain evidence="1">4be13</strain>
    </source>
</reference>
<name>A0A975BJR0_9BACT</name>
<dbReference type="Proteomes" id="UP000663722">
    <property type="component" value="Chromosome"/>
</dbReference>